<dbReference type="STRING" id="46506.AA415_03133"/>
<reference evidence="1 2" key="1">
    <citation type="journal article" date="2016" name="BMC Genomics">
        <title>Type VI secretion systems of human gut Bacteroidales segregate into three genetic architectures, two of which are contained on mobile genetic elements.</title>
        <authorList>
            <person name="Coyne M.J."/>
            <person name="Roelofs K.G."/>
            <person name="Comstock L.E."/>
        </authorList>
    </citation>
    <scope>NUCLEOTIDE SEQUENCE [LARGE SCALE GENOMIC DNA]</scope>
    <source>
        <strain evidence="1 2">CL09T03C01</strain>
    </source>
</reference>
<organism evidence="1 2">
    <name type="scientific">Bacteroides stercoris</name>
    <dbReference type="NCBI Taxonomy" id="46506"/>
    <lineage>
        <taxon>Bacteria</taxon>
        <taxon>Pseudomonadati</taxon>
        <taxon>Bacteroidota</taxon>
        <taxon>Bacteroidia</taxon>
        <taxon>Bacteroidales</taxon>
        <taxon>Bacteroidaceae</taxon>
        <taxon>Bacteroides</taxon>
    </lineage>
</organism>
<proteinExistence type="predicted"/>
<gene>
    <name evidence="1" type="ORF">AA415_03133</name>
</gene>
<dbReference type="PATRIC" id="fig|46506.5.peg.3369"/>
<keyword evidence="2" id="KW-1185">Reference proteome</keyword>
<protein>
    <submittedName>
        <fullName evidence="1">Uncharacterized protein</fullName>
    </submittedName>
</protein>
<evidence type="ECO:0000313" key="2">
    <source>
        <dbReference type="Proteomes" id="UP000056419"/>
    </source>
</evidence>
<comment type="caution">
    <text evidence="1">The sequence shown here is derived from an EMBL/GenBank/DDBJ whole genome shotgun (WGS) entry which is preliminary data.</text>
</comment>
<dbReference type="Proteomes" id="UP000056419">
    <property type="component" value="Unassembled WGS sequence"/>
</dbReference>
<accession>A0A108T218</accession>
<name>A0A108T218_BACSE</name>
<sequence length="136" mass="15939">MDPVVNDAYRLRKLLEKATGLKVYKSELIANYFNGYLSIVQEYKNETNPHITVAQGSWSIENGGEYKISFYTPTIVIKGKRMLNTRFVKDVAYKIVEALNDEFGEDNWNTCNEEQKCWLPMSRNSFYLQIPNFEKY</sequence>
<dbReference type="AlphaFoldDB" id="A0A108T218"/>
<dbReference type="RefSeq" id="WP_060386655.1">
    <property type="nucleotide sequence ID" value="NZ_LRGC01000027.1"/>
</dbReference>
<dbReference type="EMBL" id="LRGC01000027">
    <property type="protein sequence ID" value="KWR51892.1"/>
    <property type="molecule type" value="Genomic_DNA"/>
</dbReference>
<evidence type="ECO:0000313" key="1">
    <source>
        <dbReference type="EMBL" id="KWR51892.1"/>
    </source>
</evidence>